<proteinExistence type="predicted"/>
<reference evidence="1 2" key="1">
    <citation type="submission" date="2018-08" db="EMBL/GenBank/DDBJ databases">
        <title>Meiothermus hypogaeus DSM 23238 genome sequencing project.</title>
        <authorList>
            <person name="Da Costa M.S."/>
            <person name="Albuquerque L."/>
            <person name="Raposo P."/>
            <person name="Froufe H.J.C."/>
            <person name="Barroso C.S."/>
            <person name="Egas C."/>
        </authorList>
    </citation>
    <scope>NUCLEOTIDE SEQUENCE [LARGE SCALE GENOMIC DNA]</scope>
    <source>
        <strain evidence="1 2">DSM 23238</strain>
    </source>
</reference>
<gene>
    <name evidence="1" type="ORF">Mhypo_03128</name>
</gene>
<comment type="caution">
    <text evidence="1">The sequence shown here is derived from an EMBL/GenBank/DDBJ whole genome shotgun (WGS) entry which is preliminary data.</text>
</comment>
<evidence type="ECO:0000313" key="2">
    <source>
        <dbReference type="Proteomes" id="UP000265443"/>
    </source>
</evidence>
<name>A0ABX9MI26_9DEIN</name>
<dbReference type="EMBL" id="QWKY01000095">
    <property type="protein sequence ID" value="RIH74941.1"/>
    <property type="molecule type" value="Genomic_DNA"/>
</dbReference>
<keyword evidence="2" id="KW-1185">Reference proteome</keyword>
<sequence length="45" mass="5090">MWVEKTMAAWMSGQIGEEGNNAFGRGTLVLQPSRARFSRMRSSWA</sequence>
<accession>A0ABX9MI26</accession>
<dbReference type="Proteomes" id="UP000265443">
    <property type="component" value="Unassembled WGS sequence"/>
</dbReference>
<evidence type="ECO:0000313" key="1">
    <source>
        <dbReference type="EMBL" id="RIH74941.1"/>
    </source>
</evidence>
<organism evidence="1 2">
    <name type="scientific">Meiothermus hypogaeus</name>
    <dbReference type="NCBI Taxonomy" id="884155"/>
    <lineage>
        <taxon>Bacteria</taxon>
        <taxon>Thermotogati</taxon>
        <taxon>Deinococcota</taxon>
        <taxon>Deinococci</taxon>
        <taxon>Thermales</taxon>
        <taxon>Thermaceae</taxon>
        <taxon>Meiothermus</taxon>
    </lineage>
</organism>
<protein>
    <submittedName>
        <fullName evidence="1">Uncharacterized protein</fullName>
    </submittedName>
</protein>